<name>A0ABV8A573_9DEIO</name>
<reference evidence="3" key="1">
    <citation type="journal article" date="2019" name="Int. J. Syst. Evol. Microbiol.">
        <title>The Global Catalogue of Microorganisms (GCM) 10K type strain sequencing project: providing services to taxonomists for standard genome sequencing and annotation.</title>
        <authorList>
            <consortium name="The Broad Institute Genomics Platform"/>
            <consortium name="The Broad Institute Genome Sequencing Center for Infectious Disease"/>
            <person name="Wu L."/>
            <person name="Ma J."/>
        </authorList>
    </citation>
    <scope>NUCLEOTIDE SEQUENCE [LARGE SCALE GENOMIC DNA]</scope>
    <source>
        <strain evidence="3">CCTCC AB 2013263</strain>
    </source>
</reference>
<feature type="chain" id="PRO_5046163041" evidence="1">
    <location>
        <begin position="18"/>
        <end position="419"/>
    </location>
</feature>
<dbReference type="RefSeq" id="WP_380076657.1">
    <property type="nucleotide sequence ID" value="NZ_JBHRZF010000078.1"/>
</dbReference>
<dbReference type="Pfam" id="PF13552">
    <property type="entry name" value="DUF4127"/>
    <property type="match status" value="2"/>
</dbReference>
<comment type="caution">
    <text evidence="2">The sequence shown here is derived from an EMBL/GenBank/DDBJ whole genome shotgun (WGS) entry which is preliminary data.</text>
</comment>
<keyword evidence="1" id="KW-0732">Signal</keyword>
<keyword evidence="3" id="KW-1185">Reference proteome</keyword>
<protein>
    <submittedName>
        <fullName evidence="2">DUF4127 family protein</fullName>
    </submittedName>
</protein>
<accession>A0ABV8A573</accession>
<dbReference type="InterPro" id="IPR025394">
    <property type="entry name" value="DUF4127"/>
</dbReference>
<dbReference type="Proteomes" id="UP001595748">
    <property type="component" value="Unassembled WGS sequence"/>
</dbReference>
<sequence length="419" mass="45143">MRAVSLLLALSCSLASAQTLVPLDSRPATRVLPALIAELQGGTVQVPAANLLGTAEKGADPVALTAWLAQQPTTEPLVVALDAVAYGGLVQSRNSPLRATDAVARLQSLRDWQKRTGQPVFAFITLPREPDATNRARNLEVVREMMTWARDGVFKELHVAWDDALPGSPAPQEGAMLAQDAPDNVHVYPGADEVLSMLTARAIAPSAKKVKFVYSAPDRASEVMKYEGISLVQSAENHALGSGFSVVKEGETPDLTLFVFNGGDPRRAAVKISGLLRKGPVAVADVAQVNLGNTRLWKDLSTLRQSANLLSLAAWGTPGNNLGTALAHAKVAMDGANPIRQDALLAREYANDVIYSAELRNALRKAVPEKELNTPEAQQKLLSLARDMFPLRMGDTYTIADATLPWGRSFEWDFDLQQK</sequence>
<evidence type="ECO:0000313" key="3">
    <source>
        <dbReference type="Proteomes" id="UP001595748"/>
    </source>
</evidence>
<gene>
    <name evidence="2" type="ORF">ACFOPQ_07000</name>
</gene>
<feature type="signal peptide" evidence="1">
    <location>
        <begin position="1"/>
        <end position="17"/>
    </location>
</feature>
<proteinExistence type="predicted"/>
<dbReference type="EMBL" id="JBHRZF010000078">
    <property type="protein sequence ID" value="MFC3860511.1"/>
    <property type="molecule type" value="Genomic_DNA"/>
</dbReference>
<evidence type="ECO:0000313" key="2">
    <source>
        <dbReference type="EMBL" id="MFC3860511.1"/>
    </source>
</evidence>
<organism evidence="2 3">
    <name type="scientific">Deinococcus antarcticus</name>
    <dbReference type="NCBI Taxonomy" id="1298767"/>
    <lineage>
        <taxon>Bacteria</taxon>
        <taxon>Thermotogati</taxon>
        <taxon>Deinococcota</taxon>
        <taxon>Deinococci</taxon>
        <taxon>Deinococcales</taxon>
        <taxon>Deinococcaceae</taxon>
        <taxon>Deinococcus</taxon>
    </lineage>
</organism>
<evidence type="ECO:0000256" key="1">
    <source>
        <dbReference type="SAM" id="SignalP"/>
    </source>
</evidence>